<dbReference type="AlphaFoldDB" id="A0A1J4KSJ6"/>
<feature type="compositionally biased region" description="Basic residues" evidence="2">
    <location>
        <begin position="326"/>
        <end position="344"/>
    </location>
</feature>
<reference evidence="3" key="1">
    <citation type="submission" date="2016-10" db="EMBL/GenBank/DDBJ databases">
        <authorList>
            <person name="Benchimol M."/>
            <person name="Almeida L.G."/>
            <person name="Vasconcelos A.T."/>
            <person name="Perreira-Neves A."/>
            <person name="Rosa I.A."/>
            <person name="Tasca T."/>
            <person name="Bogo M.R."/>
            <person name="de Souza W."/>
        </authorList>
    </citation>
    <scope>NUCLEOTIDE SEQUENCE [LARGE SCALE GENOMIC DNA]</scope>
    <source>
        <strain evidence="3">K</strain>
    </source>
</reference>
<name>A0A1J4KSJ6_9EUKA</name>
<evidence type="ECO:0000256" key="2">
    <source>
        <dbReference type="SAM" id="MobiDB-lite"/>
    </source>
</evidence>
<evidence type="ECO:0000256" key="1">
    <source>
        <dbReference type="SAM" id="Coils"/>
    </source>
</evidence>
<keyword evidence="4" id="KW-1185">Reference proteome</keyword>
<dbReference type="OrthoDB" id="10624167at2759"/>
<dbReference type="GeneID" id="94833153"/>
<evidence type="ECO:0000313" key="3">
    <source>
        <dbReference type="EMBL" id="OHT14235.1"/>
    </source>
</evidence>
<feature type="coiled-coil region" evidence="1">
    <location>
        <begin position="76"/>
        <end position="117"/>
    </location>
</feature>
<dbReference type="PANTHER" id="PTHR47026:SF2">
    <property type="entry name" value="FLAGELLAR ASSOCIATED PROTEIN"/>
    <property type="match status" value="1"/>
</dbReference>
<gene>
    <name evidence="3" type="ORF">TRFO_15541</name>
</gene>
<dbReference type="Proteomes" id="UP000179807">
    <property type="component" value="Unassembled WGS sequence"/>
</dbReference>
<dbReference type="EMBL" id="MLAK01000412">
    <property type="protein sequence ID" value="OHT14235.1"/>
    <property type="molecule type" value="Genomic_DNA"/>
</dbReference>
<sequence>MKTKKKQRNDPVIEYAHQIFIDLPVSGIPYNYQKRVLNFLKDQKNQAIKAGDYLSAQKFDDKINEMNLMRTEDTYITSKNGKLEELQQRLVAAQQELEQQREDKNRILDLFQEEREEEITKMYIQLDNELAIFDEEHNTEVPPKFRKFSPEYLNLRKREKFMVSSKRYVEADKLKKEADAREIVERNNQQTNWENYVKKQREILIKKQDEQRRCFIEKWDREWAALLPSAENEVAKYENAVKAIESRIAEFHVTQQVGLDGTATSRNFAITANGSPPTVTTGKTTARNATSRLSTNLPPLNVSPTQSDPLRSRLTYIRATNYNRNRQQKIQKQRGGKRAKSSIH</sequence>
<dbReference type="PANTHER" id="PTHR47026">
    <property type="entry name" value="PIGMENTOSA GTPASE REGULATOR-LIKE PROTEIN, PUTATIVE-RELATED"/>
    <property type="match status" value="1"/>
</dbReference>
<protein>
    <submittedName>
        <fullName evidence="3">Uncharacterized protein</fullName>
    </submittedName>
</protein>
<comment type="caution">
    <text evidence="3">The sequence shown here is derived from an EMBL/GenBank/DDBJ whole genome shotgun (WGS) entry which is preliminary data.</text>
</comment>
<feature type="region of interest" description="Disordered" evidence="2">
    <location>
        <begin position="321"/>
        <end position="344"/>
    </location>
</feature>
<accession>A0A1J4KSJ6</accession>
<dbReference type="RefSeq" id="XP_068367371.1">
    <property type="nucleotide sequence ID" value="XM_068498449.1"/>
</dbReference>
<keyword evidence="1" id="KW-0175">Coiled coil</keyword>
<proteinExistence type="predicted"/>
<organism evidence="3 4">
    <name type="scientific">Tritrichomonas foetus</name>
    <dbReference type="NCBI Taxonomy" id="1144522"/>
    <lineage>
        <taxon>Eukaryota</taxon>
        <taxon>Metamonada</taxon>
        <taxon>Parabasalia</taxon>
        <taxon>Tritrichomonadida</taxon>
        <taxon>Tritrichomonadidae</taxon>
        <taxon>Tritrichomonas</taxon>
    </lineage>
</organism>
<evidence type="ECO:0000313" key="4">
    <source>
        <dbReference type="Proteomes" id="UP000179807"/>
    </source>
</evidence>
<dbReference type="VEuPathDB" id="TrichDB:TRFO_15541"/>